<dbReference type="Proteomes" id="UP000245207">
    <property type="component" value="Unassembled WGS sequence"/>
</dbReference>
<dbReference type="STRING" id="35608.A0A2U1NVP7"/>
<evidence type="ECO:0000313" key="2">
    <source>
        <dbReference type="EMBL" id="PWA77554.1"/>
    </source>
</evidence>
<evidence type="ECO:0000256" key="1">
    <source>
        <dbReference type="SAM" id="SignalP"/>
    </source>
</evidence>
<comment type="caution">
    <text evidence="2">The sequence shown here is derived from an EMBL/GenBank/DDBJ whole genome shotgun (WGS) entry which is preliminary data.</text>
</comment>
<organism evidence="2 3">
    <name type="scientific">Artemisia annua</name>
    <name type="common">Sweet wormwood</name>
    <dbReference type="NCBI Taxonomy" id="35608"/>
    <lineage>
        <taxon>Eukaryota</taxon>
        <taxon>Viridiplantae</taxon>
        <taxon>Streptophyta</taxon>
        <taxon>Embryophyta</taxon>
        <taxon>Tracheophyta</taxon>
        <taxon>Spermatophyta</taxon>
        <taxon>Magnoliopsida</taxon>
        <taxon>eudicotyledons</taxon>
        <taxon>Gunneridae</taxon>
        <taxon>Pentapetalae</taxon>
        <taxon>asterids</taxon>
        <taxon>campanulids</taxon>
        <taxon>Asterales</taxon>
        <taxon>Asteraceae</taxon>
        <taxon>Asteroideae</taxon>
        <taxon>Anthemideae</taxon>
        <taxon>Artemisiinae</taxon>
        <taxon>Artemisia</taxon>
    </lineage>
</organism>
<gene>
    <name evidence="2" type="ORF">CTI12_AA223380</name>
</gene>
<keyword evidence="1" id="KW-0732">Signal</keyword>
<evidence type="ECO:0008006" key="4">
    <source>
        <dbReference type="Google" id="ProtNLM"/>
    </source>
</evidence>
<dbReference type="EMBL" id="PKPP01002110">
    <property type="protein sequence ID" value="PWA77554.1"/>
    <property type="molecule type" value="Genomic_DNA"/>
</dbReference>
<feature type="signal peptide" evidence="1">
    <location>
        <begin position="1"/>
        <end position="18"/>
    </location>
</feature>
<dbReference type="OrthoDB" id="1302412at2759"/>
<dbReference type="AlphaFoldDB" id="A0A2U1NVP7"/>
<reference evidence="2 3" key="1">
    <citation type="journal article" date="2018" name="Mol. Plant">
        <title>The genome of Artemisia annua provides insight into the evolution of Asteraceae family and artemisinin biosynthesis.</title>
        <authorList>
            <person name="Shen Q."/>
            <person name="Zhang L."/>
            <person name="Liao Z."/>
            <person name="Wang S."/>
            <person name="Yan T."/>
            <person name="Shi P."/>
            <person name="Liu M."/>
            <person name="Fu X."/>
            <person name="Pan Q."/>
            <person name="Wang Y."/>
            <person name="Lv Z."/>
            <person name="Lu X."/>
            <person name="Zhang F."/>
            <person name="Jiang W."/>
            <person name="Ma Y."/>
            <person name="Chen M."/>
            <person name="Hao X."/>
            <person name="Li L."/>
            <person name="Tang Y."/>
            <person name="Lv G."/>
            <person name="Zhou Y."/>
            <person name="Sun X."/>
            <person name="Brodelius P.E."/>
            <person name="Rose J.K.C."/>
            <person name="Tang K."/>
        </authorList>
    </citation>
    <scope>NUCLEOTIDE SEQUENCE [LARGE SCALE GENOMIC DNA]</scope>
    <source>
        <strain evidence="3">cv. Huhao1</strain>
        <tissue evidence="2">Leaf</tissue>
    </source>
</reference>
<keyword evidence="3" id="KW-1185">Reference proteome</keyword>
<protein>
    <recommendedName>
        <fullName evidence="4">RNA-directed DNA polymerase, eukaryota, Reverse transcriptase zinc-binding domain protein</fullName>
    </recommendedName>
</protein>
<accession>A0A2U1NVP7</accession>
<sequence>MGCYLMIVTVLCFFGGMTDEEQLKVTDIIPFVKGKLPMMYLGVPLITKRFGVKDCKCLLDKILRLLKGFLWNKGEVSAGKAKVAWKNICRPKSCGGLGLKVLDIWNKTLLIKDLWNIVLKKDTLWVKLVNTGQTEKGEAYGRFKVTRMIVGDGKNCWNLAMW</sequence>
<dbReference type="PANTHER" id="PTHR33116:SF84">
    <property type="entry name" value="RNA-DIRECTED DNA POLYMERASE"/>
    <property type="match status" value="1"/>
</dbReference>
<dbReference type="PANTHER" id="PTHR33116">
    <property type="entry name" value="REVERSE TRANSCRIPTASE ZINC-BINDING DOMAIN-CONTAINING PROTEIN-RELATED-RELATED"/>
    <property type="match status" value="1"/>
</dbReference>
<feature type="chain" id="PRO_5015495556" description="RNA-directed DNA polymerase, eukaryota, Reverse transcriptase zinc-binding domain protein" evidence="1">
    <location>
        <begin position="19"/>
        <end position="162"/>
    </location>
</feature>
<proteinExistence type="predicted"/>
<name>A0A2U1NVP7_ARTAN</name>
<evidence type="ECO:0000313" key="3">
    <source>
        <dbReference type="Proteomes" id="UP000245207"/>
    </source>
</evidence>